<name>A0A367F680_9ACTN</name>
<evidence type="ECO:0000256" key="2">
    <source>
        <dbReference type="SAM" id="MobiDB-lite"/>
    </source>
</evidence>
<feature type="domain" description="Metalloprotease TldD/E N-terminal" evidence="3">
    <location>
        <begin position="87"/>
        <end position="147"/>
    </location>
</feature>
<evidence type="ECO:0000259" key="3">
    <source>
        <dbReference type="Pfam" id="PF01523"/>
    </source>
</evidence>
<dbReference type="InterPro" id="IPR036059">
    <property type="entry name" value="TldD/PmbA_sf"/>
</dbReference>
<dbReference type="OrthoDB" id="3505552at2"/>
<dbReference type="PANTHER" id="PTHR43421:SF1">
    <property type="entry name" value="METALLOPROTEASE PMBA"/>
    <property type="match status" value="1"/>
</dbReference>
<dbReference type="EMBL" id="QOIL01000021">
    <property type="protein sequence ID" value="RCG25868.1"/>
    <property type="molecule type" value="Genomic_DNA"/>
</dbReference>
<accession>A0A367F680</accession>
<evidence type="ECO:0008006" key="7">
    <source>
        <dbReference type="Google" id="ProtNLM"/>
    </source>
</evidence>
<feature type="compositionally biased region" description="Low complexity" evidence="2">
    <location>
        <begin position="19"/>
        <end position="46"/>
    </location>
</feature>
<dbReference type="GO" id="GO:0005829">
    <property type="term" value="C:cytosol"/>
    <property type="evidence" value="ECO:0007669"/>
    <property type="project" value="TreeGrafter"/>
</dbReference>
<dbReference type="Gene3D" id="3.30.2290.10">
    <property type="entry name" value="PmbA/TldD superfamily"/>
    <property type="match status" value="1"/>
</dbReference>
<evidence type="ECO:0000259" key="4">
    <source>
        <dbReference type="Pfam" id="PF19289"/>
    </source>
</evidence>
<dbReference type="GO" id="GO:0006508">
    <property type="term" value="P:proteolysis"/>
    <property type="evidence" value="ECO:0007669"/>
    <property type="project" value="InterPro"/>
</dbReference>
<organism evidence="5 6">
    <name type="scientific">Sphaerisporangium album</name>
    <dbReference type="NCBI Taxonomy" id="509200"/>
    <lineage>
        <taxon>Bacteria</taxon>
        <taxon>Bacillati</taxon>
        <taxon>Actinomycetota</taxon>
        <taxon>Actinomycetes</taxon>
        <taxon>Streptosporangiales</taxon>
        <taxon>Streptosporangiaceae</taxon>
        <taxon>Sphaerisporangium</taxon>
    </lineage>
</organism>
<protein>
    <recommendedName>
        <fullName evidence="7">TldD/PmbA family protein</fullName>
    </recommendedName>
</protein>
<dbReference type="PANTHER" id="PTHR43421">
    <property type="entry name" value="METALLOPROTEASE PMBA"/>
    <property type="match status" value="1"/>
</dbReference>
<dbReference type="Proteomes" id="UP000253094">
    <property type="component" value="Unassembled WGS sequence"/>
</dbReference>
<dbReference type="AlphaFoldDB" id="A0A367F680"/>
<evidence type="ECO:0000313" key="6">
    <source>
        <dbReference type="Proteomes" id="UP000253094"/>
    </source>
</evidence>
<dbReference type="Pfam" id="PF01523">
    <property type="entry name" value="PmbA_TldD_1st"/>
    <property type="match status" value="1"/>
</dbReference>
<comment type="caution">
    <text evidence="5">The sequence shown here is derived from an EMBL/GenBank/DDBJ whole genome shotgun (WGS) entry which is preliminary data.</text>
</comment>
<keyword evidence="6" id="KW-1185">Reference proteome</keyword>
<gene>
    <name evidence="5" type="ORF">DQ384_30580</name>
</gene>
<sequence>MTVRSAGWSEAWCCPERCSAPSRPSTRSAGSSGAATPRRAAASRGSIPCRSAPGRLRSGCEVYVSTLAEGVERIGEAVAAHAERWVVLGVERDDTVVEVGSGVPDAVRSSHETALCLRVYRDGRVGTACTTRPGDVEELVGDAVRNAAHGPPAPTDIAPPGFAPPAMPATVFDGDVRSVRLLAERLGALQHAVGLMVHGTVTRTEQTVHRAAPEGRTETGDGFFHIAALAEGAVAQLPWTGWTRSATLPAALTAWLRAAAEWDGLPSAEAPQRGHDVLLAPSAVHTLLTPLVTALSGTAVTAGRSFAAGRLGERLLHPSISLCDHPSADGDGDAEGTGGLAWPVGDDDGVPCAGLTLVDRGVPVGIYHSRRTAAACGEAPTGHGFRGNALRRTVLKPVTPVLNGATLSAGPADTGSFDELLGGVREGVLIESLMGGQQRAGSSPVVEARVRLGFLIRNGRVAGVLRPYPIALDLREVLGTRFRAAGDRPWAVSRVWTGRLPFVLAGGA</sequence>
<evidence type="ECO:0000256" key="1">
    <source>
        <dbReference type="ARBA" id="ARBA00005836"/>
    </source>
</evidence>
<feature type="domain" description="Metalloprotease TldD/E C-terminal" evidence="4">
    <location>
        <begin position="276"/>
        <end position="487"/>
    </location>
</feature>
<dbReference type="GO" id="GO:0008237">
    <property type="term" value="F:metallopeptidase activity"/>
    <property type="evidence" value="ECO:0007669"/>
    <property type="project" value="InterPro"/>
</dbReference>
<proteinExistence type="inferred from homology"/>
<evidence type="ECO:0000313" key="5">
    <source>
        <dbReference type="EMBL" id="RCG25868.1"/>
    </source>
</evidence>
<feature type="region of interest" description="Disordered" evidence="2">
    <location>
        <begin position="18"/>
        <end position="47"/>
    </location>
</feature>
<dbReference type="InterPro" id="IPR035068">
    <property type="entry name" value="TldD/PmbA_N"/>
</dbReference>
<dbReference type="InterPro" id="IPR045569">
    <property type="entry name" value="Metalloprtase-TldD/E_C"/>
</dbReference>
<dbReference type="InterPro" id="IPR002510">
    <property type="entry name" value="Metalloprtase-TldD/E_N"/>
</dbReference>
<dbReference type="Pfam" id="PF19289">
    <property type="entry name" value="PmbA_TldD_3rd"/>
    <property type="match status" value="1"/>
</dbReference>
<dbReference type="InterPro" id="IPR047657">
    <property type="entry name" value="PmbA"/>
</dbReference>
<reference evidence="5 6" key="1">
    <citation type="submission" date="2018-06" db="EMBL/GenBank/DDBJ databases">
        <title>Sphaerisporangium craniellae sp. nov., isolated from a marine sponge in the South China Sea.</title>
        <authorList>
            <person name="Li L."/>
        </authorList>
    </citation>
    <scope>NUCLEOTIDE SEQUENCE [LARGE SCALE GENOMIC DNA]</scope>
    <source>
        <strain evidence="5 6">CCTCC AA 208026</strain>
    </source>
</reference>
<dbReference type="SUPFAM" id="SSF111283">
    <property type="entry name" value="Putative modulator of DNA gyrase, PmbA/TldD"/>
    <property type="match status" value="1"/>
</dbReference>
<comment type="similarity">
    <text evidence="1">Belongs to the peptidase U62 family.</text>
</comment>